<reference evidence="1" key="1">
    <citation type="submission" date="2008-03" db="EMBL/GenBank/DDBJ databases">
        <title>Complete sequence of Polynucleobacter necessarius STIR1.</title>
        <authorList>
            <consortium name="US DOE Joint Genome Institute"/>
            <person name="Copeland A."/>
            <person name="Lucas S."/>
            <person name="Lapidus A."/>
            <person name="Barry K."/>
            <person name="Detter J.C."/>
            <person name="Glavina del Rio T."/>
            <person name="Hammon N."/>
            <person name="Israni S."/>
            <person name="Dalin E."/>
            <person name="Tice H."/>
            <person name="Pitluck S."/>
            <person name="Chain P."/>
            <person name="Malfatti S."/>
            <person name="Shin M."/>
            <person name="Vergez L."/>
            <person name="Schmutz J."/>
            <person name="Larimer F."/>
            <person name="Land M."/>
            <person name="Hauser L."/>
            <person name="Kyrpides N."/>
            <person name="Kim E."/>
            <person name="Hahn M."/>
            <person name="Richardson P."/>
        </authorList>
    </citation>
    <scope>NUCLEOTIDE SEQUENCE [LARGE SCALE GENOMIC DNA]</scope>
    <source>
        <strain evidence="1">STIR1</strain>
    </source>
</reference>
<dbReference type="STRING" id="452638.Pnec_1338"/>
<protein>
    <submittedName>
        <fullName evidence="1">Uncharacterized protein</fullName>
    </submittedName>
</protein>
<dbReference type="KEGG" id="pne:Pnec_1338"/>
<proteinExistence type="predicted"/>
<name>B1XVS7_POLNS</name>
<sequence>MTDEKKPDSKIPAKIVIAKLPVAHPFQKDRLALLEGLRQAFGGGKA</sequence>
<dbReference type="EMBL" id="CP001010">
    <property type="protein sequence ID" value="ACB44454.1"/>
    <property type="molecule type" value="Genomic_DNA"/>
</dbReference>
<evidence type="ECO:0000313" key="1">
    <source>
        <dbReference type="EMBL" id="ACB44454.1"/>
    </source>
</evidence>
<dbReference type="AlphaFoldDB" id="B1XVS7"/>
<gene>
    <name evidence="1" type="ordered locus">Pnec_1338</name>
</gene>
<accession>B1XVS7</accession>
<organism evidence="1">
    <name type="scientific">Polynucleobacter necessarius subsp. necessarius (strain STIR1)</name>
    <dbReference type="NCBI Taxonomy" id="452638"/>
    <lineage>
        <taxon>Bacteria</taxon>
        <taxon>Pseudomonadati</taxon>
        <taxon>Pseudomonadota</taxon>
        <taxon>Betaproteobacteria</taxon>
        <taxon>Burkholderiales</taxon>
        <taxon>Burkholderiaceae</taxon>
        <taxon>Polynucleobacter</taxon>
    </lineage>
</organism>
<dbReference type="HOGENOM" id="CLU_3187163_0_0_4"/>